<proteinExistence type="inferred from homology"/>
<keyword evidence="11" id="KW-0413">Isomerase</keyword>
<evidence type="ECO:0000256" key="12">
    <source>
        <dbReference type="PROSITE-ProRule" id="PRU00282"/>
    </source>
</evidence>
<reference evidence="15" key="3">
    <citation type="submission" date="2020-06" db="EMBL/GenBank/DDBJ databases">
        <authorList>
            <person name="Studholme D.J."/>
        </authorList>
    </citation>
    <scope>NUCLEOTIDE SEQUENCE</scope>
    <source>
        <strain evidence="15">NZFS 2646</strain>
    </source>
</reference>
<dbReference type="Gene3D" id="1.10.12.10">
    <property type="entry name" value="Lyase 2-enoyl-coa Hydratase, Chain A, domain 2"/>
    <property type="match status" value="1"/>
</dbReference>
<feature type="repeat" description="Solcar" evidence="12">
    <location>
        <begin position="10"/>
        <end position="94"/>
    </location>
</feature>
<dbReference type="GO" id="GO:0051750">
    <property type="term" value="F:delta(3,5)-delta(2,4)-dienoyl-CoA isomerase activity"/>
    <property type="evidence" value="ECO:0007669"/>
    <property type="project" value="TreeGrafter"/>
</dbReference>
<evidence type="ECO:0000256" key="1">
    <source>
        <dbReference type="ARBA" id="ARBA00004141"/>
    </source>
</evidence>
<dbReference type="FunFam" id="3.90.226.10:FF:000024">
    <property type="entry name" value="Delta3,5-delta2,4-dienoyl-CoA isomerase"/>
    <property type="match status" value="1"/>
</dbReference>
<evidence type="ECO:0000313" key="18">
    <source>
        <dbReference type="Proteomes" id="UP000285624"/>
    </source>
</evidence>
<dbReference type="SUPFAM" id="SSF103506">
    <property type="entry name" value="Mitochondrial carrier"/>
    <property type="match status" value="1"/>
</dbReference>
<evidence type="ECO:0000256" key="7">
    <source>
        <dbReference type="ARBA" id="ARBA00022990"/>
    </source>
</evidence>
<evidence type="ECO:0000256" key="14">
    <source>
        <dbReference type="RuleBase" id="RU003707"/>
    </source>
</evidence>
<keyword evidence="8" id="KW-0443">Lipid metabolism</keyword>
<keyword evidence="13" id="KW-0813">Transport</keyword>
<dbReference type="InterPro" id="IPR018108">
    <property type="entry name" value="MCP_transmembrane"/>
</dbReference>
<evidence type="ECO:0000256" key="2">
    <source>
        <dbReference type="ARBA" id="ARBA00004275"/>
    </source>
</evidence>
<keyword evidence="9 12" id="KW-0472">Membrane</keyword>
<evidence type="ECO:0000313" key="17">
    <source>
        <dbReference type="EMBL" id="RLN83047.1"/>
    </source>
</evidence>
<evidence type="ECO:0000256" key="8">
    <source>
        <dbReference type="ARBA" id="ARBA00023098"/>
    </source>
</evidence>
<reference evidence="15" key="1">
    <citation type="journal article" date="2015" name="Genom Data">
        <title>Genome sequences of six Phytophthora species associated with forests in New Zealand.</title>
        <authorList>
            <person name="Studholme D.J."/>
            <person name="McDougal R.L."/>
            <person name="Sambles C."/>
            <person name="Hansen E."/>
            <person name="Hardy G."/>
            <person name="Grant M."/>
            <person name="Ganley R.J."/>
            <person name="Williams N.M."/>
        </authorList>
    </citation>
    <scope>NUCLEOTIDE SEQUENCE</scope>
    <source>
        <strain evidence="15">NZFS 2646</strain>
    </source>
</reference>
<feature type="repeat" description="Solcar" evidence="12">
    <location>
        <begin position="102"/>
        <end position="190"/>
    </location>
</feature>
<dbReference type="Pfam" id="PF00153">
    <property type="entry name" value="Mito_carr"/>
    <property type="match status" value="3"/>
</dbReference>
<dbReference type="GO" id="GO:0005777">
    <property type="term" value="C:peroxisome"/>
    <property type="evidence" value="ECO:0007669"/>
    <property type="project" value="UniProtKB-SubCell"/>
</dbReference>
<evidence type="ECO:0000256" key="3">
    <source>
        <dbReference type="ARBA" id="ARBA00005005"/>
    </source>
</evidence>
<accession>A0A421F9S5</accession>
<dbReference type="PANTHER" id="PTHR43149:SF1">
    <property type="entry name" value="DELTA(3,5)-DELTA(2,4)-DIENOYL-COA ISOMERASE, MITOCHONDRIAL"/>
    <property type="match status" value="1"/>
</dbReference>
<keyword evidence="18" id="KW-1185">Reference proteome</keyword>
<dbReference type="FunFam" id="1.10.12.10:FF:000004">
    <property type="entry name" value="Delta3,5-delta2,4-dienoyl-CoA isomerase"/>
    <property type="match status" value="1"/>
</dbReference>
<dbReference type="UniPathway" id="UPA00659"/>
<dbReference type="SUPFAM" id="SSF52096">
    <property type="entry name" value="ClpP/crotonase"/>
    <property type="match status" value="1"/>
</dbReference>
<keyword evidence="6" id="KW-0276">Fatty acid metabolism</keyword>
<dbReference type="Gene3D" id="3.90.226.10">
    <property type="entry name" value="2-enoyl-CoA Hydratase, Chain A, domain 1"/>
    <property type="match status" value="1"/>
</dbReference>
<dbReference type="InterPro" id="IPR045002">
    <property type="entry name" value="Ech1-like"/>
</dbReference>
<evidence type="ECO:0000313" key="16">
    <source>
        <dbReference type="EMBL" id="RLN31850.1"/>
    </source>
</evidence>
<evidence type="ECO:0000256" key="11">
    <source>
        <dbReference type="ARBA" id="ARBA00023235"/>
    </source>
</evidence>
<dbReference type="Proteomes" id="UP000285883">
    <property type="component" value="Unassembled WGS sequence"/>
</dbReference>
<dbReference type="CDD" id="cd06558">
    <property type="entry name" value="crotonase-like"/>
    <property type="match status" value="1"/>
</dbReference>
<evidence type="ECO:0000313" key="19">
    <source>
        <dbReference type="Proteomes" id="UP000285883"/>
    </source>
</evidence>
<dbReference type="InterPro" id="IPR001753">
    <property type="entry name" value="Enoyl-CoA_hydra/iso"/>
</dbReference>
<dbReference type="InterPro" id="IPR029045">
    <property type="entry name" value="ClpP/crotonase-like_dom_sf"/>
</dbReference>
<name>A0A421F9S5_9STRA</name>
<protein>
    <submittedName>
        <fullName evidence="16">Uncharacterized protein</fullName>
    </submittedName>
</protein>
<dbReference type="InterPro" id="IPR023395">
    <property type="entry name" value="MCP_dom_sf"/>
</dbReference>
<comment type="pathway">
    <text evidence="3">Lipid metabolism; fatty acid beta-oxidation.</text>
</comment>
<comment type="subcellular location">
    <subcellularLocation>
        <location evidence="1">Membrane</location>
        <topology evidence="1">Multi-pass membrane protein</topology>
    </subcellularLocation>
    <subcellularLocation>
        <location evidence="2">Peroxisome</location>
    </subcellularLocation>
</comment>
<keyword evidence="5 12" id="KW-0812">Transmembrane</keyword>
<reference evidence="18 19" key="2">
    <citation type="submission" date="2018-07" db="EMBL/GenBank/DDBJ databases">
        <title>Genome sequencing of oomycete isolates from Chile give support for New Zealand origin for Phytophthora kernoviae and make available the first Nothophytophthora sp. genome.</title>
        <authorList>
            <person name="Studholme D.J."/>
            <person name="Sanfuentes E."/>
            <person name="Panda P."/>
            <person name="Hill R."/>
            <person name="Sambles C."/>
            <person name="Grant M."/>
            <person name="Williams N.M."/>
            <person name="Mcdougal R.L."/>
        </authorList>
    </citation>
    <scope>NUCLEOTIDE SEQUENCE [LARGE SCALE GENOMIC DNA]</scope>
    <source>
        <strain evidence="16">Chile2</strain>
        <strain evidence="17">Chile4</strain>
    </source>
</reference>
<comment type="similarity">
    <text evidence="4 14">Belongs to the enoyl-CoA hydratase/isomerase family.</text>
</comment>
<dbReference type="InterPro" id="IPR018376">
    <property type="entry name" value="Enoyl-CoA_hyd/isom_CS"/>
</dbReference>
<evidence type="ECO:0000256" key="4">
    <source>
        <dbReference type="ARBA" id="ARBA00005254"/>
    </source>
</evidence>
<evidence type="ECO:0000256" key="9">
    <source>
        <dbReference type="ARBA" id="ARBA00023136"/>
    </source>
</evidence>
<dbReference type="Gene3D" id="1.50.40.10">
    <property type="entry name" value="Mitochondrial carrier domain"/>
    <property type="match status" value="1"/>
</dbReference>
<comment type="similarity">
    <text evidence="13">Belongs to the mitochondrial carrier (TC 2.A.29) family.</text>
</comment>
<dbReference type="PROSITE" id="PS00166">
    <property type="entry name" value="ENOYL_COA_HYDRATASE"/>
    <property type="match status" value="1"/>
</dbReference>
<keyword evidence="10" id="KW-0576">Peroxisome</keyword>
<dbReference type="GO" id="GO:0006635">
    <property type="term" value="P:fatty acid beta-oxidation"/>
    <property type="evidence" value="ECO:0007669"/>
    <property type="project" value="UniProtKB-UniPathway"/>
</dbReference>
<evidence type="ECO:0000256" key="5">
    <source>
        <dbReference type="ARBA" id="ARBA00022692"/>
    </source>
</evidence>
<gene>
    <name evidence="16" type="ORF">BBI17_000504</name>
    <name evidence="17" type="ORF">BBO99_00002434</name>
    <name evidence="15" type="ORF">JM16_001905</name>
</gene>
<keyword evidence="7" id="KW-0007">Acetylation</keyword>
<dbReference type="EMBL" id="MBDN02000041">
    <property type="protein sequence ID" value="RLN83047.1"/>
    <property type="molecule type" value="Genomic_DNA"/>
</dbReference>
<dbReference type="Pfam" id="PF00378">
    <property type="entry name" value="ECH_1"/>
    <property type="match status" value="1"/>
</dbReference>
<evidence type="ECO:0000256" key="6">
    <source>
        <dbReference type="ARBA" id="ARBA00022832"/>
    </source>
</evidence>
<organism evidence="16 19">
    <name type="scientific">Phytophthora kernoviae</name>
    <dbReference type="NCBI Taxonomy" id="325452"/>
    <lineage>
        <taxon>Eukaryota</taxon>
        <taxon>Sar</taxon>
        <taxon>Stramenopiles</taxon>
        <taxon>Oomycota</taxon>
        <taxon>Peronosporomycetes</taxon>
        <taxon>Peronosporales</taxon>
        <taxon>Peronosporaceae</taxon>
        <taxon>Phytophthora</taxon>
    </lineage>
</organism>
<dbReference type="EMBL" id="JPWV03000060">
    <property type="protein sequence ID" value="KAG2527133.1"/>
    <property type="molecule type" value="Genomic_DNA"/>
</dbReference>
<dbReference type="EMBL" id="MAYM02000914">
    <property type="protein sequence ID" value="RLN31850.1"/>
    <property type="molecule type" value="Genomic_DNA"/>
</dbReference>
<dbReference type="AlphaFoldDB" id="A0A421F9S5"/>
<dbReference type="GO" id="GO:0016020">
    <property type="term" value="C:membrane"/>
    <property type="evidence" value="ECO:0007669"/>
    <property type="project" value="UniProtKB-SubCell"/>
</dbReference>
<evidence type="ECO:0000313" key="15">
    <source>
        <dbReference type="EMBL" id="KAG2527133.1"/>
    </source>
</evidence>
<evidence type="ECO:0000256" key="13">
    <source>
        <dbReference type="RuleBase" id="RU000488"/>
    </source>
</evidence>
<dbReference type="Proteomes" id="UP000285624">
    <property type="component" value="Unassembled WGS sequence"/>
</dbReference>
<dbReference type="STRING" id="325452.A0A421F9S5"/>
<dbReference type="PROSITE" id="PS50920">
    <property type="entry name" value="SOLCAR"/>
    <property type="match status" value="2"/>
</dbReference>
<evidence type="ECO:0000256" key="10">
    <source>
        <dbReference type="ARBA" id="ARBA00023140"/>
    </source>
</evidence>
<dbReference type="PANTHER" id="PTHR43149">
    <property type="entry name" value="ENOYL-COA HYDRATASE"/>
    <property type="match status" value="1"/>
</dbReference>
<dbReference type="InterPro" id="IPR014748">
    <property type="entry name" value="Enoyl-CoA_hydra_C"/>
</dbReference>
<comment type="caution">
    <text evidence="16">The sequence shown here is derived from an EMBL/GenBank/DDBJ whole genome shotgun (WGS) entry which is preliminary data.</text>
</comment>
<dbReference type="Proteomes" id="UP000785171">
    <property type="component" value="Unassembled WGS sequence"/>
</dbReference>
<sequence length="539" mass="59342">MTEDAKLNRYSVLVDLTAGTVGGCSGVVVGQPFDTVKVRLQTHSAFYNGAFDCVRKTWKHEGSLGFFKGMVSPLVGSAWSNAAMFAVYERTLQVIDDTPQNPTLKSVFYAGAVGGFFQTIPLAPTELVKCRLQVQDATVSRQYRGPMDCIRHIYKCRGTPGLFLGFTCTLWREVPSFAVYFWLYEYTKRKMIDYGINSHTSMLTAGGIAGVGSWVVSYPLDVIKSAIQTLPMNYKPGEHKMAYQTRQLYRLGGPPKPLDVASATFNTLALAFANDDPSSGVLHMKLNRPKVVNAMNMQMWVDLAQAFELVELDPSVKAVVVSGEGRGFTSGMDLDVFASMQKVAMEESCDGRKREKLMKVIDKFQQIISAPEKCRVPVIAAVHGPCIGAGVDFITACDLCYSDVSAIFSVKEVDLAIIADVGTLQRLPKLVGERQAKELAFTGRNFGGLEAEKLGLVLRALPDQEALMNHVGDVAKDIAKKSPLTIRGIKQTIHYQRDHSTTDSLQQIRYHNAAVLYSDDLVQAVGAIMSKTEPKFRRD</sequence>